<evidence type="ECO:0000313" key="5">
    <source>
        <dbReference type="EMBL" id="KAL2349429.1"/>
    </source>
</evidence>
<evidence type="ECO:0000256" key="3">
    <source>
        <dbReference type="SAM" id="MobiDB-lite"/>
    </source>
</evidence>
<keyword evidence="2" id="KW-0539">Nucleus</keyword>
<dbReference type="EMBL" id="JBGMDY010000001">
    <property type="protein sequence ID" value="KAL2349429.1"/>
    <property type="molecule type" value="Genomic_DNA"/>
</dbReference>
<dbReference type="Gene3D" id="1.10.10.60">
    <property type="entry name" value="Homeodomain-like"/>
    <property type="match status" value="1"/>
</dbReference>
<organism evidence="5 6">
    <name type="scientific">Flemingia macrophylla</name>
    <dbReference type="NCBI Taxonomy" id="520843"/>
    <lineage>
        <taxon>Eukaryota</taxon>
        <taxon>Viridiplantae</taxon>
        <taxon>Streptophyta</taxon>
        <taxon>Embryophyta</taxon>
        <taxon>Tracheophyta</taxon>
        <taxon>Spermatophyta</taxon>
        <taxon>Magnoliopsida</taxon>
        <taxon>eudicotyledons</taxon>
        <taxon>Gunneridae</taxon>
        <taxon>Pentapetalae</taxon>
        <taxon>rosids</taxon>
        <taxon>fabids</taxon>
        <taxon>Fabales</taxon>
        <taxon>Fabaceae</taxon>
        <taxon>Papilionoideae</taxon>
        <taxon>50 kb inversion clade</taxon>
        <taxon>NPAAA clade</taxon>
        <taxon>indigoferoid/millettioid clade</taxon>
        <taxon>Phaseoleae</taxon>
        <taxon>Flemingia</taxon>
    </lineage>
</organism>
<dbReference type="CDD" id="cd00167">
    <property type="entry name" value="SANT"/>
    <property type="match status" value="1"/>
</dbReference>
<sequence length="881" mass="96079">MDLFDDVLPTAPTARARPGAKFVPKAKSKQLPRKELPASEHATSSTDAVASAEESMGPIHHTRVEIPNYSETGNTKQVSVKGDSAVPVDDSAATASEVDAHQNSTSFLKSAYGVDPIDFEAGSVTNIDPETNLNNGTTQLVHPENAVENELNNVAAPSTTCSNIDKMKEPPKNGEGSFFDSIKSLDFVDNSLQVSTDLGFKSVSDNATAEFELDPFSNILPDPGAKNAHKFQPKIKPRPRAGIKPPIASASSKAMTEKSVELPTSCKKDFQSSGDSSGALNQLPSLPLPTSEILKSTDLCNKFDYMSSSIPFSEDSKILEAAIPSQLDSLNAMLSEDSVHNGTRDWPSNFGKSSGEAADIFSGLESLDDFITQATADTGKPDLQSFNGAEENFVTPACNSINSIAECHTAQGSLTFNDAVVPSEDDTHTNNRSETEEAVDLNPAIPGDDVFDYHSMKSGKDPTSEIPLHEDLTDVADSPTSADILRADVTQEKDSNEREKDGSKSCSMRKNRRSSIAGEEDKGGKTSMQLRKQVAHKTASSSLNEDVEDNNDLDPSYNSNGDELQENDDDYEVDCSSKKRRAPTSGKTCQKRKKANDDSENTKKPPKKFSHSTRRKKRCADKALLEIPEDELDPRTLPIKDIILLAEHRERLAKKEAMTSGASSTGHSGGDSFHEASANNEAEFSGSEDGRDPYDDQPNEAIPTAPSLFNYQSFMEKAPRGKWSKQDTELFYQAVRELGTDFSMIQLLFPGKTRHQIKLKYKKEEREHPLRLTDAVNNRPKDHSHYKLLIERLEDVSNKAEEDPSRDASDFMAVDEVVDPTPGTNNEEAAEIATTKQGDVKAQEDSVAVPSPEQSDDGDDDFDNWSSVYQSALSGKYVSLL</sequence>
<proteinExistence type="predicted"/>
<evidence type="ECO:0000259" key="4">
    <source>
        <dbReference type="PROSITE" id="PS51294"/>
    </source>
</evidence>
<gene>
    <name evidence="5" type="ORF">Fmac_003429</name>
</gene>
<feature type="compositionally biased region" description="Basic residues" evidence="3">
    <location>
        <begin position="604"/>
        <end position="619"/>
    </location>
</feature>
<dbReference type="InterPro" id="IPR017930">
    <property type="entry name" value="Myb_dom"/>
</dbReference>
<feature type="compositionally biased region" description="Basic residues" evidence="3">
    <location>
        <begin position="227"/>
        <end position="241"/>
    </location>
</feature>
<feature type="compositionally biased region" description="Basic and acidic residues" evidence="3">
    <location>
        <begin position="255"/>
        <end position="270"/>
    </location>
</feature>
<dbReference type="GO" id="GO:0005634">
    <property type="term" value="C:nucleus"/>
    <property type="evidence" value="ECO:0007669"/>
    <property type="project" value="UniProtKB-SubCell"/>
</dbReference>
<dbReference type="SMART" id="SM00717">
    <property type="entry name" value="SANT"/>
    <property type="match status" value="1"/>
</dbReference>
<dbReference type="InterPro" id="IPR001005">
    <property type="entry name" value="SANT/Myb"/>
</dbReference>
<feature type="compositionally biased region" description="Acidic residues" evidence="3">
    <location>
        <begin position="563"/>
        <end position="573"/>
    </location>
</feature>
<feature type="domain" description="HTH myb-type" evidence="4">
    <location>
        <begin position="715"/>
        <end position="763"/>
    </location>
</feature>
<feature type="region of interest" description="Disordered" evidence="3">
    <location>
        <begin position="421"/>
        <end position="629"/>
    </location>
</feature>
<dbReference type="InterPro" id="IPR039467">
    <property type="entry name" value="TFIIIB_B''_Myb"/>
</dbReference>
<evidence type="ECO:0000313" key="6">
    <source>
        <dbReference type="Proteomes" id="UP001603857"/>
    </source>
</evidence>
<dbReference type="InterPro" id="IPR009057">
    <property type="entry name" value="Homeodomain-like_sf"/>
</dbReference>
<dbReference type="AlphaFoldDB" id="A0ABD1NMR8"/>
<feature type="region of interest" description="Disordered" evidence="3">
    <location>
        <begin position="797"/>
        <end position="866"/>
    </location>
</feature>
<feature type="compositionally biased region" description="Acidic residues" evidence="3">
    <location>
        <begin position="854"/>
        <end position="863"/>
    </location>
</feature>
<reference evidence="5 6" key="1">
    <citation type="submission" date="2024-08" db="EMBL/GenBank/DDBJ databases">
        <title>Insights into the chromosomal genome structure of Flemingia macrophylla.</title>
        <authorList>
            <person name="Ding Y."/>
            <person name="Zhao Y."/>
            <person name="Bi W."/>
            <person name="Wu M."/>
            <person name="Zhao G."/>
            <person name="Gong Y."/>
            <person name="Li W."/>
            <person name="Zhang P."/>
        </authorList>
    </citation>
    <scope>NUCLEOTIDE SEQUENCE [LARGE SCALE GENOMIC DNA]</scope>
    <source>
        <strain evidence="5">DYQJB</strain>
        <tissue evidence="5">Leaf</tissue>
    </source>
</reference>
<dbReference type="PROSITE" id="PS51294">
    <property type="entry name" value="HTH_MYB"/>
    <property type="match status" value="1"/>
</dbReference>
<protein>
    <recommendedName>
        <fullName evidence="4">HTH myb-type domain-containing protein</fullName>
    </recommendedName>
</protein>
<name>A0ABD1NMR8_9FABA</name>
<feature type="region of interest" description="Disordered" evidence="3">
    <location>
        <begin position="1"/>
        <end position="56"/>
    </location>
</feature>
<feature type="region of interest" description="Disordered" evidence="3">
    <location>
        <begin position="222"/>
        <end position="284"/>
    </location>
</feature>
<comment type="subcellular location">
    <subcellularLocation>
        <location evidence="1">Nucleus</location>
    </subcellularLocation>
</comment>
<dbReference type="SUPFAM" id="SSF46689">
    <property type="entry name" value="Homeodomain-like"/>
    <property type="match status" value="1"/>
</dbReference>
<feature type="compositionally biased region" description="Basic and acidic residues" evidence="3">
    <location>
        <begin position="451"/>
        <end position="472"/>
    </location>
</feature>
<dbReference type="Proteomes" id="UP001603857">
    <property type="component" value="Unassembled WGS sequence"/>
</dbReference>
<feature type="region of interest" description="Disordered" evidence="3">
    <location>
        <begin position="655"/>
        <end position="703"/>
    </location>
</feature>
<accession>A0ABD1NMR8</accession>
<feature type="compositionally biased region" description="Basic and acidic residues" evidence="3">
    <location>
        <begin position="797"/>
        <end position="809"/>
    </location>
</feature>
<keyword evidence="6" id="KW-1185">Reference proteome</keyword>
<evidence type="ECO:0000256" key="2">
    <source>
        <dbReference type="ARBA" id="ARBA00023242"/>
    </source>
</evidence>
<comment type="caution">
    <text evidence="5">The sequence shown here is derived from an EMBL/GenBank/DDBJ whole genome shotgun (WGS) entry which is preliminary data.</text>
</comment>
<dbReference type="PANTHER" id="PTHR22929">
    <property type="entry name" value="RNA POLYMERASE III TRANSCRIPTION INITIATION FACTOR B"/>
    <property type="match status" value="1"/>
</dbReference>
<feature type="compositionally biased region" description="Polar residues" evidence="3">
    <location>
        <begin position="271"/>
        <end position="284"/>
    </location>
</feature>
<dbReference type="PANTHER" id="PTHR22929:SF0">
    <property type="entry name" value="TRANSCRIPTION FACTOR TFIIIB COMPONENT B'' HOMOLOG"/>
    <property type="match status" value="1"/>
</dbReference>
<evidence type="ECO:0000256" key="1">
    <source>
        <dbReference type="ARBA" id="ARBA00004123"/>
    </source>
</evidence>
<feature type="compositionally biased region" description="Basic and acidic residues" evidence="3">
    <location>
        <begin position="425"/>
        <end position="435"/>
    </location>
</feature>
<feature type="compositionally biased region" description="Basic and acidic residues" evidence="3">
    <location>
        <begin position="485"/>
        <end position="503"/>
    </location>
</feature>
<dbReference type="Pfam" id="PF15963">
    <property type="entry name" value="Myb_DNA-bind_7"/>
    <property type="match status" value="1"/>
</dbReference>